<dbReference type="Proteomes" id="UP000298030">
    <property type="component" value="Unassembled WGS sequence"/>
</dbReference>
<organism evidence="1 2">
    <name type="scientific">Coprinellus micaceus</name>
    <name type="common">Glistening ink-cap mushroom</name>
    <name type="synonym">Coprinus micaceus</name>
    <dbReference type="NCBI Taxonomy" id="71717"/>
    <lineage>
        <taxon>Eukaryota</taxon>
        <taxon>Fungi</taxon>
        <taxon>Dikarya</taxon>
        <taxon>Basidiomycota</taxon>
        <taxon>Agaricomycotina</taxon>
        <taxon>Agaricomycetes</taxon>
        <taxon>Agaricomycetidae</taxon>
        <taxon>Agaricales</taxon>
        <taxon>Agaricineae</taxon>
        <taxon>Psathyrellaceae</taxon>
        <taxon>Coprinellus</taxon>
    </lineage>
</organism>
<dbReference type="OrthoDB" id="2688364at2759"/>
<evidence type="ECO:0008006" key="3">
    <source>
        <dbReference type="Google" id="ProtNLM"/>
    </source>
</evidence>
<reference evidence="1 2" key="1">
    <citation type="journal article" date="2019" name="Nat. Ecol. Evol.">
        <title>Megaphylogeny resolves global patterns of mushroom evolution.</title>
        <authorList>
            <person name="Varga T."/>
            <person name="Krizsan K."/>
            <person name="Foldi C."/>
            <person name="Dima B."/>
            <person name="Sanchez-Garcia M."/>
            <person name="Sanchez-Ramirez S."/>
            <person name="Szollosi G.J."/>
            <person name="Szarkandi J.G."/>
            <person name="Papp V."/>
            <person name="Albert L."/>
            <person name="Andreopoulos W."/>
            <person name="Angelini C."/>
            <person name="Antonin V."/>
            <person name="Barry K.W."/>
            <person name="Bougher N.L."/>
            <person name="Buchanan P."/>
            <person name="Buyck B."/>
            <person name="Bense V."/>
            <person name="Catcheside P."/>
            <person name="Chovatia M."/>
            <person name="Cooper J."/>
            <person name="Damon W."/>
            <person name="Desjardin D."/>
            <person name="Finy P."/>
            <person name="Geml J."/>
            <person name="Haridas S."/>
            <person name="Hughes K."/>
            <person name="Justo A."/>
            <person name="Karasinski D."/>
            <person name="Kautmanova I."/>
            <person name="Kiss B."/>
            <person name="Kocsube S."/>
            <person name="Kotiranta H."/>
            <person name="LaButti K.M."/>
            <person name="Lechner B.E."/>
            <person name="Liimatainen K."/>
            <person name="Lipzen A."/>
            <person name="Lukacs Z."/>
            <person name="Mihaltcheva S."/>
            <person name="Morgado L.N."/>
            <person name="Niskanen T."/>
            <person name="Noordeloos M.E."/>
            <person name="Ohm R.A."/>
            <person name="Ortiz-Santana B."/>
            <person name="Ovrebo C."/>
            <person name="Racz N."/>
            <person name="Riley R."/>
            <person name="Savchenko A."/>
            <person name="Shiryaev A."/>
            <person name="Soop K."/>
            <person name="Spirin V."/>
            <person name="Szebenyi C."/>
            <person name="Tomsovsky M."/>
            <person name="Tulloss R.E."/>
            <person name="Uehling J."/>
            <person name="Grigoriev I.V."/>
            <person name="Vagvolgyi C."/>
            <person name="Papp T."/>
            <person name="Martin F.M."/>
            <person name="Miettinen O."/>
            <person name="Hibbett D.S."/>
            <person name="Nagy L.G."/>
        </authorList>
    </citation>
    <scope>NUCLEOTIDE SEQUENCE [LARGE SCALE GENOMIC DNA]</scope>
    <source>
        <strain evidence="1 2">FP101781</strain>
    </source>
</reference>
<keyword evidence="2" id="KW-1185">Reference proteome</keyword>
<protein>
    <recommendedName>
        <fullName evidence="3">F-box domain-containing protein</fullName>
    </recommendedName>
</protein>
<accession>A0A4Y7STA2</accession>
<proteinExistence type="predicted"/>
<dbReference type="AlphaFoldDB" id="A0A4Y7STA2"/>
<name>A0A4Y7STA2_COPMI</name>
<gene>
    <name evidence="1" type="ORF">FA13DRAFT_1279421</name>
</gene>
<evidence type="ECO:0000313" key="1">
    <source>
        <dbReference type="EMBL" id="TEB24834.1"/>
    </source>
</evidence>
<comment type="caution">
    <text evidence="1">The sequence shown here is derived from an EMBL/GenBank/DDBJ whole genome shotgun (WGS) entry which is preliminary data.</text>
</comment>
<sequence length="209" mass="23780">MDPTARKVPQDIWYEIVIRLRAPVDIFSLLSTCRSIHAMLREKSTWVALLRALCYHRSIFFPSYRIDEMSVERLRRACRSPFMFAKLLDANSSLSSDQPLLEPSSKAYLNLGEPRVFYDTAFLVPGGRFLVQSRRGHLEVWDLGPPDTPALAEPILLCQSSTKPHVLAHEMCDDKLAVRMVGDDTLRVAVASGYTTFVVSYHSHCRPLR</sequence>
<dbReference type="EMBL" id="QPFP01000062">
    <property type="protein sequence ID" value="TEB24834.1"/>
    <property type="molecule type" value="Genomic_DNA"/>
</dbReference>
<evidence type="ECO:0000313" key="2">
    <source>
        <dbReference type="Proteomes" id="UP000298030"/>
    </source>
</evidence>